<dbReference type="PANTHER" id="PTHR43362">
    <property type="entry name" value="MANNITOL DEHYDROGENASE DSF1-RELATED"/>
    <property type="match status" value="1"/>
</dbReference>
<evidence type="ECO:0000259" key="3">
    <source>
        <dbReference type="Pfam" id="PF01232"/>
    </source>
</evidence>
<reference evidence="6" key="1">
    <citation type="submission" date="2018-09" db="EMBL/GenBank/DDBJ databases">
        <authorList>
            <person name="Tuo L."/>
        </authorList>
    </citation>
    <scope>NUCLEOTIDE SEQUENCE [LARGE SCALE GENOMIC DNA]</scope>
    <source>
        <strain evidence="6">M2BS4Y-1</strain>
    </source>
</reference>
<sequence>MVALGNGNLAEISKSARVPAYDRTSLTPGIAHFGVGNFHRAHQCVYLDDLFATGAGHDWAVVGLGVRPEEKAAFADLAAQDGLFTVTEVDEGVRRTRVIGSVIRVVEPGDRAAIMAVLTDPAIRIVTLTITEGGYYMSGDEPDFDHPDLAADAADLDASRTVFGLIASALAGRHAAGTPPFTVLCCDNLPHNGVLTRRLVTGLARKADPALADHIERTVAFPNSMVDRITPATTPAQAQSLRAETGIEDKRPVFCEPFIQWVVEERFCNGRPALESVGVTFVEDVTPYELMKLRILNAGHATIAYPAALVGLTYAHDAMRDDLVLRFFRDVEENELLPTAPGIEGVSREDYLATVTARFANPAIGDTLRRLALDGSNRQPKFILPSVRERRARGEDISGLALVGALWCRYCYGTLEDGTAIEPNDPNWDTLQAAARAARDEPRRFLEQRDIFGDLGSDAVYADAFASHLEALWRDGVRPVLEAHLARSKS</sequence>
<dbReference type="InterPro" id="IPR013118">
    <property type="entry name" value="Mannitol_DH_C"/>
</dbReference>
<dbReference type="RefSeq" id="WP_119540051.1">
    <property type="nucleotide sequence ID" value="NZ_QYRN01000005.1"/>
</dbReference>
<dbReference type="EMBL" id="QYRN01000005">
    <property type="protein sequence ID" value="RIY00849.1"/>
    <property type="molecule type" value="Genomic_DNA"/>
</dbReference>
<dbReference type="SUPFAM" id="SSF48179">
    <property type="entry name" value="6-phosphogluconate dehydrogenase C-terminal domain-like"/>
    <property type="match status" value="1"/>
</dbReference>
<dbReference type="InterPro" id="IPR013328">
    <property type="entry name" value="6PGD_dom2"/>
</dbReference>
<dbReference type="PRINTS" id="PR00084">
    <property type="entry name" value="MTLDHDRGNASE"/>
</dbReference>
<keyword evidence="6" id="KW-1185">Reference proteome</keyword>
<dbReference type="Proteomes" id="UP000265750">
    <property type="component" value="Unassembled WGS sequence"/>
</dbReference>
<protein>
    <submittedName>
        <fullName evidence="5">Mannitol dehydrogenase family protein</fullName>
    </submittedName>
</protein>
<dbReference type="InterPro" id="IPR036291">
    <property type="entry name" value="NAD(P)-bd_dom_sf"/>
</dbReference>
<gene>
    <name evidence="5" type="ORF">D3218_10605</name>
</gene>
<proteinExistence type="predicted"/>
<evidence type="ECO:0000313" key="5">
    <source>
        <dbReference type="EMBL" id="RIY00849.1"/>
    </source>
</evidence>
<evidence type="ECO:0000256" key="2">
    <source>
        <dbReference type="ARBA" id="ARBA00023027"/>
    </source>
</evidence>
<dbReference type="InterPro" id="IPR000669">
    <property type="entry name" value="Mannitol_DH"/>
</dbReference>
<dbReference type="AlphaFoldDB" id="A0A3A1WKR9"/>
<dbReference type="OrthoDB" id="271711at2"/>
<dbReference type="InterPro" id="IPR013131">
    <property type="entry name" value="Mannitol_DH_N"/>
</dbReference>
<dbReference type="GO" id="GO:0016616">
    <property type="term" value="F:oxidoreductase activity, acting on the CH-OH group of donors, NAD or NADP as acceptor"/>
    <property type="evidence" value="ECO:0007669"/>
    <property type="project" value="TreeGrafter"/>
</dbReference>
<dbReference type="Pfam" id="PF08125">
    <property type="entry name" value="Mannitol_dh_C"/>
    <property type="match status" value="1"/>
</dbReference>
<dbReference type="PROSITE" id="PS00974">
    <property type="entry name" value="MANNITOL_DHGENASE"/>
    <property type="match status" value="1"/>
</dbReference>
<dbReference type="InterPro" id="IPR050988">
    <property type="entry name" value="Mannitol_DH/Oxidoreductase"/>
</dbReference>
<keyword evidence="2" id="KW-0520">NAD</keyword>
<dbReference type="InterPro" id="IPR008927">
    <property type="entry name" value="6-PGluconate_DH-like_C_sf"/>
</dbReference>
<organism evidence="5 6">
    <name type="scientific">Aureimonas flava</name>
    <dbReference type="NCBI Taxonomy" id="2320271"/>
    <lineage>
        <taxon>Bacteria</taxon>
        <taxon>Pseudomonadati</taxon>
        <taxon>Pseudomonadota</taxon>
        <taxon>Alphaproteobacteria</taxon>
        <taxon>Hyphomicrobiales</taxon>
        <taxon>Aurantimonadaceae</taxon>
        <taxon>Aureimonas</taxon>
    </lineage>
</organism>
<dbReference type="PANTHER" id="PTHR43362:SF1">
    <property type="entry name" value="MANNITOL DEHYDROGENASE 2-RELATED"/>
    <property type="match status" value="1"/>
</dbReference>
<evidence type="ECO:0000256" key="1">
    <source>
        <dbReference type="ARBA" id="ARBA00023002"/>
    </source>
</evidence>
<accession>A0A3A1WKR9</accession>
<dbReference type="SUPFAM" id="SSF51735">
    <property type="entry name" value="NAD(P)-binding Rossmann-fold domains"/>
    <property type="match status" value="1"/>
</dbReference>
<dbReference type="InterPro" id="IPR023027">
    <property type="entry name" value="Mannitol_DH_CS"/>
</dbReference>
<comment type="caution">
    <text evidence="5">The sequence shown here is derived from an EMBL/GenBank/DDBJ whole genome shotgun (WGS) entry which is preliminary data.</text>
</comment>
<name>A0A3A1WKR9_9HYPH</name>
<dbReference type="Gene3D" id="1.10.1040.10">
    <property type="entry name" value="N-(1-d-carboxylethyl)-l-norvaline Dehydrogenase, domain 2"/>
    <property type="match status" value="1"/>
</dbReference>
<dbReference type="GO" id="GO:0019594">
    <property type="term" value="P:mannitol metabolic process"/>
    <property type="evidence" value="ECO:0007669"/>
    <property type="project" value="InterPro"/>
</dbReference>
<dbReference type="Pfam" id="PF01232">
    <property type="entry name" value="Mannitol_dh"/>
    <property type="match status" value="1"/>
</dbReference>
<keyword evidence="1" id="KW-0560">Oxidoreductase</keyword>
<feature type="domain" description="Mannitol dehydrogenase C-terminal" evidence="4">
    <location>
        <begin position="284"/>
        <end position="473"/>
    </location>
</feature>
<evidence type="ECO:0000313" key="6">
    <source>
        <dbReference type="Proteomes" id="UP000265750"/>
    </source>
</evidence>
<dbReference type="Gene3D" id="3.40.50.720">
    <property type="entry name" value="NAD(P)-binding Rossmann-like Domain"/>
    <property type="match status" value="1"/>
</dbReference>
<feature type="domain" description="Mannitol dehydrogenase N-terminal" evidence="3">
    <location>
        <begin position="29"/>
        <end position="275"/>
    </location>
</feature>
<evidence type="ECO:0000259" key="4">
    <source>
        <dbReference type="Pfam" id="PF08125"/>
    </source>
</evidence>